<name>A0A2P2MJB6_RHIMU</name>
<sequence length="48" mass="5371">MQCQLQNGMFLFAKQKSLSCCQVCQVQRKVPSTTVNMTKCRCAGKCPN</sequence>
<proteinExistence type="predicted"/>
<dbReference type="AlphaFoldDB" id="A0A2P2MJB6"/>
<protein>
    <submittedName>
        <fullName evidence="1">Uncharacterized protein</fullName>
    </submittedName>
</protein>
<accession>A0A2P2MJB6</accession>
<reference evidence="1" key="1">
    <citation type="submission" date="2018-02" db="EMBL/GenBank/DDBJ databases">
        <title>Rhizophora mucronata_Transcriptome.</title>
        <authorList>
            <person name="Meera S.P."/>
            <person name="Sreeshan A."/>
            <person name="Augustine A."/>
        </authorList>
    </citation>
    <scope>NUCLEOTIDE SEQUENCE</scope>
    <source>
        <tissue evidence="1">Leaf</tissue>
    </source>
</reference>
<dbReference type="EMBL" id="GGEC01049846">
    <property type="protein sequence ID" value="MBX30330.1"/>
    <property type="molecule type" value="Transcribed_RNA"/>
</dbReference>
<evidence type="ECO:0000313" key="1">
    <source>
        <dbReference type="EMBL" id="MBX30330.1"/>
    </source>
</evidence>
<organism evidence="1">
    <name type="scientific">Rhizophora mucronata</name>
    <name type="common">Asiatic mangrove</name>
    <dbReference type="NCBI Taxonomy" id="61149"/>
    <lineage>
        <taxon>Eukaryota</taxon>
        <taxon>Viridiplantae</taxon>
        <taxon>Streptophyta</taxon>
        <taxon>Embryophyta</taxon>
        <taxon>Tracheophyta</taxon>
        <taxon>Spermatophyta</taxon>
        <taxon>Magnoliopsida</taxon>
        <taxon>eudicotyledons</taxon>
        <taxon>Gunneridae</taxon>
        <taxon>Pentapetalae</taxon>
        <taxon>rosids</taxon>
        <taxon>fabids</taxon>
        <taxon>Malpighiales</taxon>
        <taxon>Rhizophoraceae</taxon>
        <taxon>Rhizophora</taxon>
    </lineage>
</organism>